<evidence type="ECO:0000313" key="1">
    <source>
        <dbReference type="EMBL" id="WMW78346.1"/>
    </source>
</evidence>
<dbReference type="EMBL" id="CP133721">
    <property type="protein sequence ID" value="WMW78346.1"/>
    <property type="molecule type" value="Genomic_DNA"/>
</dbReference>
<dbReference type="PANTHER" id="PTHR37320:SF1">
    <property type="entry name" value="RHOPTRY SURFACE PROTEIN CERLI2"/>
    <property type="match status" value="1"/>
</dbReference>
<dbReference type="Proteomes" id="UP001180481">
    <property type="component" value="Chromosome"/>
</dbReference>
<name>A0ABY9RBK5_9FLAO</name>
<keyword evidence="2" id="KW-1185">Reference proteome</keyword>
<accession>A0ABY9RBK5</accession>
<reference evidence="1" key="1">
    <citation type="submission" date="2023-09" db="EMBL/GenBank/DDBJ databases">
        <title>Flavobacterium sp. 20NA77.7 isolated from freshwater.</title>
        <authorList>
            <person name="Le V."/>
            <person name="Ko S.-R."/>
            <person name="Ahn C.-Y."/>
            <person name="Oh H.-M."/>
        </authorList>
    </citation>
    <scope>NUCLEOTIDE SEQUENCE</scope>
    <source>
        <strain evidence="1">20NA77.7</strain>
    </source>
</reference>
<organism evidence="1 2">
    <name type="scientific">Flavobacterium nakdongensis</name>
    <dbReference type="NCBI Taxonomy" id="3073563"/>
    <lineage>
        <taxon>Bacteria</taxon>
        <taxon>Pseudomonadati</taxon>
        <taxon>Bacteroidota</taxon>
        <taxon>Flavobacteriia</taxon>
        <taxon>Flavobacteriales</taxon>
        <taxon>Flavobacteriaceae</taxon>
        <taxon>Flavobacterium</taxon>
    </lineage>
</organism>
<protein>
    <submittedName>
        <fullName evidence="1">Uncharacterized protein</fullName>
    </submittedName>
</protein>
<gene>
    <name evidence="1" type="ORF">RF683_02570</name>
</gene>
<dbReference type="Pfam" id="PF19264">
    <property type="entry name" value="DUF5907"/>
    <property type="match status" value="6"/>
</dbReference>
<dbReference type="PANTHER" id="PTHR37320">
    <property type="entry name" value="AG-1 BLOOD STAGE MEMBRANE PROTEIN HOMOLOGUE"/>
    <property type="match status" value="1"/>
</dbReference>
<dbReference type="InterPro" id="IPR053336">
    <property type="entry name" value="Rhoptry_Surface_Assoc"/>
</dbReference>
<sequence>MRKIYLFLVVLVSFVGFAQNGISYQALIVNPAGEQLPGVNNTNTPLSNKLVCLRFAIIDHTNQIEYLETQKVTTDAYGIVNLVIGTGQQVGGYASTFSNVVWGNNPKSLRVELDVNGICTYFTTISNQPFTYVPFAYYAANTDVENATTISTGLVQLAGDLGGVGTTATAPIISNNAITTAKLNNGAVTPIKIASGANNTVLVTDSTGNVAWIDSASFGAVADQTTIQGAGTTANPFKVKDLGIVTNKIADLAVTNAKLAADAVTTDKILDGEVQTVDIKNLNVTTPKLADAAVTTEKIASGGNNKVLVTDNSGTVAWIDKDAFGVMADQITIEGAGTTANPFKVKDLGIVTNKLADLAVTNAKLAADAVTTDKILDGEVQTADIKNLNVTTTKLADAAVTTSKIASGTNNTVLVTDATGAVAWIDSASFGAVADQTTIQGAGTTTSPFKVKDLGIVTNKIADLAVTNAKLAADAVTTDKILDGEVQTADIKNLNVTTTKLADAAVTTSKIASGTNNTVLVTDATGAVAWIDSASFGAVADMTSIEGAGTTASPFKVKDLGIVTNKIATAAVTPNKIAPGSNNTVLVTDFMGNVAWIDSGSFGAVADMTSIEGLGTTASPFKVKDLGIITAKLADGAVVTSKIANAAVTTTKIASGGNSKVLVTDNTGVVAWIDATAFGAVADMNTIEGSGTTASPFKVKDLGIITAKLADGAVTTVKIADLNVTTSKIADANVTTAKLADLNVTTNKLANAAVTTTKIASGGNSKVLVTDNTGVVAWIDATAFGAVADMSTIEGAGTSASPFKVKDLGIITAKIADNAVTTDKIADLNVTTNKVANNAITTSKLADLNVTTTKLADAAVTTTKIASGGNNKVLVTDNTGAVAWIDGTAFGAVADQSTIEGAGTTASPFKVKDLGIITAKLADGAVTTIKIADANVTTAKIADSNITTAKIADANVTNAKLATDAVTTGKILDGTIIVDDLANNAVETAKIKDLNVTTTKLADAAVTTTKIASGGNNKVLVTDNTGAVAWIDGTSFGAVADQTTIEGAGTTASPFKVKDLGIITAKLADNAVTTIKIADANVTTAKIADSNITTSKIADANVTNAKLATDAVTTGKILDGTIIVDDLANNAVETAKIKDLNVTTTKLADAAVTTTKIASGGNNKVLVTDNTGAVAWIDGTAFGAVADQSTIEGAGTTASPFKVKDLGIITAKLADNAVTTIKIADANVTTAKIADSNVTTSKIADANVTNAKLATDAVTTGKILDGTIIVDDLANNAVETAKIKDLNVTTTKLADAAVTTTKIASGGNNKVLVTDNTGAVAWIDGTAFGAVADQSTIEGAGTTASPFKVKDLGIITAKLADNAVTTIKIADANVTTAKIADSNVTTSKIADANVTNAKLATDAVTTGKILDGTIIVDDLANNAVETAKIKDLNVTTTKLADAAVTTTKIASGGNNKVLVTDNTGAVAWIDGTAFGAVADQSTIEGAGTTASPFKVKDLGIITAKLADNAVTTIKIADANVTTAKIADSNITTSKIADANVTNAKLATDAVTTAKILDGTIIVDDLANNAVETAKIKDLNVTTTKLADAAVTTTKIASGGNNKVLVTDNTGAVAWIDGTAFGAVADQSTIEGAGTTASPFKVKDLGIITAKLADNAVTTIKIADANVTTAKIADSNITTSKIADANVTTAKIADSNVTNAKLATDAVTTDKIINATIINEDIADNTITTEKIAGQIAVTEGGTGSDMSTTTGYVKQASTGASFTTVTTIPVADVTGAVRKVNGTLPNSNGEVTINWGTVYSGTLSNIATVVPNPANGDTYVIANDSSTNNGRTFIYDGTNWLEVTPNQAALDARYLRLTGDSMQGNIIIPSNNKITLTDTPTNATDAANKAYVDAQIANGAPDATSAVNGKVRLAGDLAGTGSTAATPIISNNAITTSKLADVNVTTTKLADAAVTTTKIASGGNNKVLVTDNTGAVAWIDGTAFGAVADQSTIEGAGTTASPFKVKDLGIITAKLADNAVTTIKIADANVTTAKIADSNVTTSKIADANVTNAKLATDAVTTGKILDGTIIVDDLANNAVETAKIKDLNVTTTKLADAAVTTTKIASGGNNKVLVTDNTGAVAWIDGTAFGAVADQSTIEGAGTTASPFKVKDLGIITAKLADGAVTTIKIADANVTTAKIADSNITTAKIADANVTNAKLATDAVTTGKILDGTIIVDDLANNAVETAKIKDLNVTTTKLADAAVTTTKIASGGNNKVLVTDNTGAVAWIDGTSFGAVADQTTIEGAGTTASPFKVKDLGIITAKLADNAVTTIKIADANVTTAKIADSNITTSKIADANVTNAKLATDAVTTGKILDGTIIVDDLANNAVETAKIKDLNVTTTKLADAAVTTTKIASGGNNKVLVTDNTGAVAWIDGTAFGAVADQSTIEGAGTTASPFKVKDLGIITAKLADNAVTTIKIADANVTNAKLATDAVTTGKILDGTIIVDDLANNAVETAKIKDLNVTTTKLADAAVTTTKIASGGNNKVLVTDNTGAVAWIDGTAFGAVADQTTIEGAGTTASPFKVKDLGIITAKLADNAVTTIKIADANITTAKLADASVSTAKVIDGNITTSKLANAAVTTTKIASGGNNKVLVTDNTGVVAWIDGTAFGAVADQSTIEGAGTTASPFKVKDLGIITAKLADNAVTTIKIADANVTTAKIADSNVTTAKIADANVTSAKIADSNVTTAKVADLNITTTKLADSAVTTTKIASGGNNKVLITDNTGAVAWIDGTAFGAVADQSTIEGAGTTASPFKVKDLGIITAKLADNAVTTIKIADANITTAKLADASVSTAKVIDGNITTAKLAEANVTTAKLADANVTTSKLADASVTTSKIASGGNSKVLVTDNTGVVTWIDGNTFGAIADMTTIEGAGTTASPFKVKDLGIITAKLADNAVTSAKILDGTILVDDLANNAVETAKIKDLNVTTSKLANDAVTTGKILDGTILNADIADNTINTSKIAGQIAVSDGGTGSDMSATTGYVKQASIGANFTTVTSIPVADVAGAVRKVNGGLPDGNGNVTVDFGTVSTGILSNIPLVTNPELTNGDIYVVSGDSNPLNNGLTYIFDGSQWQEVTPNQAALDARYLRLAGDTMQGNIVIPATKKITITDAPNTATDAVNKAYVDAQIASGAPDATTSLKGKIQLGGDLAGTGTTAAAPIISDNAITNNKINSDAVTTDKIQNGTIIGSDLANGIITNAKLAETITVPNGGTGATTLTGYVKGNGTNAMTAVTSIPVADIVGAQTTANLATDITANTGSNTLYPSVAAVENFVANSATPDATTSSKGKIKLAGDLAGTADLPTVPALATKAPISSPSFTGVPLAPTASAGTNSTQIATTEFVTTAVAAATIADASSSVKGKIQLAGDLGGSNDAANPTISTGAVSTSKLADNAVTTIKITDENVTTIKIANDAITNAKLADNAVQSENIVDGNITTAKLANTSVTTSKIVSGSNNTVLVTDNLGAVSWIDRSAFGAVADQITIEGAGTTLSPFAVKDGAITTAKLADNAVTTIKINDDAVTTSKITGSAITTVKLADNAVTTVKIANASITNAKLGEIVSVEKGGSGTNMSSTSGYVKQATAGANFTTTSTIPVADVTGAVRKVNGSSPDANGNVTVTFGTVFTGTLANRPTVVSSPNNGDIYVVSSDSNALNNGITYIYDGSAWQEVTANQASLDARYLKLAGGTMQGDLAIPTGKDLTIADAPTNATDAVNKAYVDSQITANTTLDATSTVKGKLQLAGDLGGTAVAPSVIKLQGTSVSSTAPINGQLLQYDGANWKPVNVNTIVKMETDEFVATAAQGSFTLTATPIGKIAMYINGVRVPKAAISVSGTTVTYTNSNNGGYVVLANDRITFDYITN</sequence>
<dbReference type="RefSeq" id="WP_309532654.1">
    <property type="nucleotide sequence ID" value="NZ_CP133721.1"/>
</dbReference>
<dbReference type="InterPro" id="IPR045571">
    <property type="entry name" value="DUF5907"/>
</dbReference>
<proteinExistence type="predicted"/>
<evidence type="ECO:0000313" key="2">
    <source>
        <dbReference type="Proteomes" id="UP001180481"/>
    </source>
</evidence>